<feature type="transmembrane region" description="Helical" evidence="1">
    <location>
        <begin position="9"/>
        <end position="30"/>
    </location>
</feature>
<dbReference type="OrthoDB" id="7907876at2"/>
<evidence type="ECO:0008006" key="4">
    <source>
        <dbReference type="Google" id="ProtNLM"/>
    </source>
</evidence>
<dbReference type="Proteomes" id="UP000193077">
    <property type="component" value="Unassembled WGS sequence"/>
</dbReference>
<evidence type="ECO:0000313" key="3">
    <source>
        <dbReference type="Proteomes" id="UP000193077"/>
    </source>
</evidence>
<dbReference type="InterPro" id="IPR018895">
    <property type="entry name" value="DUF2474"/>
</dbReference>
<evidence type="ECO:0000256" key="1">
    <source>
        <dbReference type="SAM" id="Phobius"/>
    </source>
</evidence>
<accession>A0A1Y5T948</accession>
<dbReference type="RefSeq" id="WP_085796695.1">
    <property type="nucleotide sequence ID" value="NZ_FWFO01000002.1"/>
</dbReference>
<evidence type="ECO:0000313" key="2">
    <source>
        <dbReference type="EMBL" id="SLN56638.1"/>
    </source>
</evidence>
<keyword evidence="1" id="KW-0812">Transmembrane</keyword>
<keyword evidence="3" id="KW-1185">Reference proteome</keyword>
<dbReference type="AlphaFoldDB" id="A0A1Y5T948"/>
<proteinExistence type="predicted"/>
<name>A0A1Y5T948_9RHOB</name>
<protein>
    <recommendedName>
        <fullName evidence="4">DUF2474 domain-containing protein</fullName>
    </recommendedName>
</protein>
<gene>
    <name evidence="2" type="ORF">TRL7639_03042</name>
</gene>
<reference evidence="2 3" key="1">
    <citation type="submission" date="2017-03" db="EMBL/GenBank/DDBJ databases">
        <authorList>
            <person name="Afonso C.L."/>
            <person name="Miller P.J."/>
            <person name="Scott M.A."/>
            <person name="Spackman E."/>
            <person name="Goraichik I."/>
            <person name="Dimitrov K.M."/>
            <person name="Suarez D.L."/>
            <person name="Swayne D.E."/>
        </authorList>
    </citation>
    <scope>NUCLEOTIDE SEQUENCE [LARGE SCALE GENOMIC DNA]</scope>
    <source>
        <strain evidence="2 3">CECT 7639</strain>
    </source>
</reference>
<dbReference type="EMBL" id="FWFO01000002">
    <property type="protein sequence ID" value="SLN56638.1"/>
    <property type="molecule type" value="Genomic_DNA"/>
</dbReference>
<sequence>MARQTWKRLAWFVAIWGASVLCVLALAWGIRLMIPA</sequence>
<keyword evidence="1" id="KW-1133">Transmembrane helix</keyword>
<organism evidence="2 3">
    <name type="scientific">Falsiruegeria litorea R37</name>
    <dbReference type="NCBI Taxonomy" id="1200284"/>
    <lineage>
        <taxon>Bacteria</taxon>
        <taxon>Pseudomonadati</taxon>
        <taxon>Pseudomonadota</taxon>
        <taxon>Alphaproteobacteria</taxon>
        <taxon>Rhodobacterales</taxon>
        <taxon>Roseobacteraceae</taxon>
        <taxon>Falsiruegeria</taxon>
    </lineage>
</organism>
<dbReference type="Pfam" id="PF10617">
    <property type="entry name" value="DUF2474"/>
    <property type="match status" value="1"/>
</dbReference>
<keyword evidence="1" id="KW-0472">Membrane</keyword>